<evidence type="ECO:0000256" key="6">
    <source>
        <dbReference type="ARBA" id="ARBA00022801"/>
    </source>
</evidence>
<evidence type="ECO:0000256" key="8">
    <source>
        <dbReference type="ARBA" id="ARBA00022958"/>
    </source>
</evidence>
<dbReference type="InterPro" id="IPR027417">
    <property type="entry name" value="P-loop_NTPase"/>
</dbReference>
<dbReference type="CDD" id="cd04164">
    <property type="entry name" value="trmE"/>
    <property type="match status" value="1"/>
</dbReference>
<keyword evidence="6 10" id="KW-0378">Hydrolase</keyword>
<evidence type="ECO:0000259" key="12">
    <source>
        <dbReference type="PROSITE" id="PS51709"/>
    </source>
</evidence>
<protein>
    <recommendedName>
        <fullName evidence="10">tRNA modification GTPase MnmE</fullName>
        <ecNumber evidence="10">3.6.-.-</ecNumber>
    </recommendedName>
</protein>
<feature type="binding site" evidence="10">
    <location>
        <position position="232"/>
    </location>
    <ligand>
        <name>Mg(2+)</name>
        <dbReference type="ChEBI" id="CHEBI:18420"/>
    </ligand>
</feature>
<keyword evidence="9 10" id="KW-0342">GTP-binding</keyword>
<dbReference type="CDD" id="cd14858">
    <property type="entry name" value="TrmE_N"/>
    <property type="match status" value="1"/>
</dbReference>
<comment type="subcellular location">
    <subcellularLocation>
        <location evidence="10">Cytoplasm</location>
    </subcellularLocation>
</comment>
<dbReference type="NCBIfam" id="NF003661">
    <property type="entry name" value="PRK05291.1-3"/>
    <property type="match status" value="1"/>
</dbReference>
<keyword evidence="4 10" id="KW-0479">Metal-binding</keyword>
<dbReference type="GO" id="GO:0030488">
    <property type="term" value="P:tRNA methylation"/>
    <property type="evidence" value="ECO:0007669"/>
    <property type="project" value="TreeGrafter"/>
</dbReference>
<name>A0A6I6D5I3_9GAMM</name>
<feature type="binding site" evidence="10">
    <location>
        <begin position="228"/>
        <end position="233"/>
    </location>
    <ligand>
        <name>GTP</name>
        <dbReference type="ChEBI" id="CHEBI:37565"/>
    </ligand>
</feature>
<dbReference type="Pfam" id="PF01926">
    <property type="entry name" value="MMR_HSR1"/>
    <property type="match status" value="1"/>
</dbReference>
<dbReference type="KEGG" id="ghl:GM160_11765"/>
<keyword evidence="3 10" id="KW-0819">tRNA processing</keyword>
<feature type="binding site" evidence="10">
    <location>
        <begin position="247"/>
        <end position="253"/>
    </location>
    <ligand>
        <name>GTP</name>
        <dbReference type="ChEBI" id="CHEBI:37565"/>
    </ligand>
</feature>
<comment type="similarity">
    <text evidence="1 10 11">Belongs to the TRAFAC class TrmE-Era-EngA-EngB-Septin-like GTPase superfamily. TrmE GTPase family.</text>
</comment>
<dbReference type="InterPro" id="IPR005225">
    <property type="entry name" value="Small_GTP-bd"/>
</dbReference>
<dbReference type="Gene3D" id="3.30.1360.120">
    <property type="entry name" value="Probable tRNA modification gtpase trme, domain 1"/>
    <property type="match status" value="1"/>
</dbReference>
<organism evidence="13 14">
    <name type="scientific">Guyparkeria halophila</name>
    <dbReference type="NCBI Taxonomy" id="47960"/>
    <lineage>
        <taxon>Bacteria</taxon>
        <taxon>Pseudomonadati</taxon>
        <taxon>Pseudomonadota</taxon>
        <taxon>Gammaproteobacteria</taxon>
        <taxon>Chromatiales</taxon>
        <taxon>Thioalkalibacteraceae</taxon>
        <taxon>Guyparkeria</taxon>
    </lineage>
</organism>
<dbReference type="RefSeq" id="WP_156575274.1">
    <property type="nucleotide sequence ID" value="NZ_CP046415.1"/>
</dbReference>
<dbReference type="GO" id="GO:0003924">
    <property type="term" value="F:GTPase activity"/>
    <property type="evidence" value="ECO:0007669"/>
    <property type="project" value="UniProtKB-UniRule"/>
</dbReference>
<evidence type="ECO:0000256" key="10">
    <source>
        <dbReference type="HAMAP-Rule" id="MF_00379"/>
    </source>
</evidence>
<dbReference type="PROSITE" id="PS51709">
    <property type="entry name" value="G_TRME"/>
    <property type="match status" value="1"/>
</dbReference>
<dbReference type="NCBIfam" id="TIGR00450">
    <property type="entry name" value="mnmE_trmE_thdF"/>
    <property type="match status" value="1"/>
</dbReference>
<dbReference type="EMBL" id="CP046415">
    <property type="protein sequence ID" value="QGT79497.1"/>
    <property type="molecule type" value="Genomic_DNA"/>
</dbReference>
<comment type="cofactor">
    <cofactor evidence="10">
        <name>K(+)</name>
        <dbReference type="ChEBI" id="CHEBI:29103"/>
    </cofactor>
    <text evidence="10">Binds 1 potassium ion per subunit.</text>
</comment>
<evidence type="ECO:0000313" key="13">
    <source>
        <dbReference type="EMBL" id="QGT79497.1"/>
    </source>
</evidence>
<comment type="subunit">
    <text evidence="10">Homodimer. Heterotetramer of two MnmE and two MnmG subunits.</text>
</comment>
<feature type="binding site" evidence="10">
    <location>
        <position position="25"/>
    </location>
    <ligand>
        <name>(6S)-5-formyl-5,6,7,8-tetrahydrofolate</name>
        <dbReference type="ChEBI" id="CHEBI:57457"/>
    </ligand>
</feature>
<keyword evidence="2 10" id="KW-0963">Cytoplasm</keyword>
<feature type="binding site" evidence="10">
    <location>
        <position position="228"/>
    </location>
    <ligand>
        <name>K(+)</name>
        <dbReference type="ChEBI" id="CHEBI:29103"/>
    </ligand>
</feature>
<dbReference type="Pfam" id="PF12631">
    <property type="entry name" value="MnmE_helical"/>
    <property type="match status" value="1"/>
</dbReference>
<dbReference type="FunFam" id="3.40.50.300:FF:001376">
    <property type="entry name" value="tRNA modification GTPase MnmE"/>
    <property type="match status" value="1"/>
</dbReference>
<dbReference type="InterPro" id="IPR027368">
    <property type="entry name" value="MnmE_dom2"/>
</dbReference>
<dbReference type="GO" id="GO:0046872">
    <property type="term" value="F:metal ion binding"/>
    <property type="evidence" value="ECO:0007669"/>
    <property type="project" value="UniProtKB-KW"/>
</dbReference>
<gene>
    <name evidence="10 13" type="primary">mnmE</name>
    <name evidence="10" type="synonym">trmE</name>
    <name evidence="13" type="ORF">GM160_11765</name>
</gene>
<feature type="binding site" evidence="10">
    <location>
        <position position="448"/>
    </location>
    <ligand>
        <name>(6S)-5-formyl-5,6,7,8-tetrahydrofolate</name>
        <dbReference type="ChEBI" id="CHEBI:57457"/>
    </ligand>
</feature>
<dbReference type="GO" id="GO:0005829">
    <property type="term" value="C:cytosol"/>
    <property type="evidence" value="ECO:0007669"/>
    <property type="project" value="TreeGrafter"/>
</dbReference>
<dbReference type="AlphaFoldDB" id="A0A6I6D5I3"/>
<dbReference type="Gene3D" id="3.40.50.300">
    <property type="entry name" value="P-loop containing nucleotide triphosphate hydrolases"/>
    <property type="match status" value="1"/>
</dbReference>
<evidence type="ECO:0000256" key="2">
    <source>
        <dbReference type="ARBA" id="ARBA00022490"/>
    </source>
</evidence>
<dbReference type="NCBIfam" id="TIGR00231">
    <property type="entry name" value="small_GTP"/>
    <property type="match status" value="1"/>
</dbReference>
<evidence type="ECO:0000256" key="3">
    <source>
        <dbReference type="ARBA" id="ARBA00022694"/>
    </source>
</evidence>
<evidence type="ECO:0000256" key="7">
    <source>
        <dbReference type="ARBA" id="ARBA00022842"/>
    </source>
</evidence>
<keyword evidence="7 10" id="KW-0460">Magnesium</keyword>
<feature type="binding site" evidence="10">
    <location>
        <position position="253"/>
    </location>
    <ligand>
        <name>Mg(2+)</name>
        <dbReference type="ChEBI" id="CHEBI:18420"/>
    </ligand>
</feature>
<evidence type="ECO:0000256" key="5">
    <source>
        <dbReference type="ARBA" id="ARBA00022741"/>
    </source>
</evidence>
<reference evidence="13 14" key="1">
    <citation type="submission" date="2019-11" db="EMBL/GenBank/DDBJ databases">
        <authorList>
            <person name="Zhang J."/>
            <person name="Sun C."/>
        </authorList>
    </citation>
    <scope>NUCLEOTIDE SEQUENCE [LARGE SCALE GENOMIC DNA]</scope>
    <source>
        <strain evidence="14">sp2</strain>
    </source>
</reference>
<dbReference type="PRINTS" id="PR00326">
    <property type="entry name" value="GTP1OBG"/>
</dbReference>
<keyword evidence="14" id="KW-1185">Reference proteome</keyword>
<evidence type="ECO:0000313" key="14">
    <source>
        <dbReference type="Proteomes" id="UP000427716"/>
    </source>
</evidence>
<keyword evidence="8 10" id="KW-0630">Potassium</keyword>
<dbReference type="GO" id="GO:0002098">
    <property type="term" value="P:tRNA wobble uridine modification"/>
    <property type="evidence" value="ECO:0007669"/>
    <property type="project" value="TreeGrafter"/>
</dbReference>
<comment type="function">
    <text evidence="10">Exhibits a very high intrinsic GTPase hydrolysis rate. Involved in the addition of a carboxymethylaminomethyl (cmnm) group at the wobble position (U34) of certain tRNAs, forming tRNA-cmnm(5)s(2)U34.</text>
</comment>
<feature type="binding site" evidence="10">
    <location>
        <begin position="272"/>
        <end position="275"/>
    </location>
    <ligand>
        <name>GTP</name>
        <dbReference type="ChEBI" id="CHEBI:37565"/>
    </ligand>
</feature>
<sequence length="448" mass="48459">MSAAPVDTICAVATAAGRAGVGVVRLSGPEARAIITRLTGTAPRPRHAHYVTLKRRADESVLDDGIVLYFPGPHSYTGEDVVEWQGHGNPVLLDAAVEEMVGCGARTARPGEFTERAFLNGRMDLAQAEAVADLIEAGSTQAATAARRSLTGAFSRRVDAFVEHLIHLRMYIEAALDFPEEEIDFLSDTRLRDQLADLRRELADLLGRTGEGVRLREGLQLVIVGQPNAGKSSLLNQLAGESRAIVTEIAGTTRDVLRAEIMLDGLPIHVIDTAGLRESDDPIEQEGIRRAWEEVERADLILHLIDGARGRSAEDEETLARLPDKPLLTVINKVDLTDQSPSQAVEDGTLRLSARTGAGVDALRRELRHLAGVSDRTEDPFIARRRHLEALERARDNLAEAGDSLALGAGELAAESLRRAQTAMEAITGRFTADDLLGEIFGSFCIGK</sequence>
<feature type="binding site" evidence="10">
    <location>
        <position position="252"/>
    </location>
    <ligand>
        <name>K(+)</name>
        <dbReference type="ChEBI" id="CHEBI:29103"/>
    </ligand>
</feature>
<dbReference type="InterPro" id="IPR025867">
    <property type="entry name" value="MnmE_helical"/>
</dbReference>
<keyword evidence="5 10" id="KW-0547">Nucleotide-binding</keyword>
<dbReference type="Proteomes" id="UP000427716">
    <property type="component" value="Chromosome"/>
</dbReference>
<comment type="caution">
    <text evidence="10">Lacks conserved residue(s) required for the propagation of feature annotation.</text>
</comment>
<dbReference type="GO" id="GO:0005525">
    <property type="term" value="F:GTP binding"/>
    <property type="evidence" value="ECO:0007669"/>
    <property type="project" value="UniProtKB-UniRule"/>
</dbReference>
<feature type="binding site" evidence="10">
    <location>
        <position position="247"/>
    </location>
    <ligand>
        <name>K(+)</name>
        <dbReference type="ChEBI" id="CHEBI:29103"/>
    </ligand>
</feature>
<feature type="binding site" evidence="10">
    <location>
        <position position="122"/>
    </location>
    <ligand>
        <name>(6S)-5-formyl-5,6,7,8-tetrahydrofolate</name>
        <dbReference type="ChEBI" id="CHEBI:57457"/>
    </ligand>
</feature>
<dbReference type="InterPro" id="IPR027266">
    <property type="entry name" value="TrmE/GcvT-like"/>
</dbReference>
<accession>A0A6I6D5I3</accession>
<dbReference type="InterPro" id="IPR018948">
    <property type="entry name" value="GTP-bd_TrmE_N"/>
</dbReference>
<feature type="binding site" evidence="10">
    <location>
        <position position="249"/>
    </location>
    <ligand>
        <name>K(+)</name>
        <dbReference type="ChEBI" id="CHEBI:29103"/>
    </ligand>
</feature>
<proteinExistence type="inferred from homology"/>
<feature type="domain" description="TrmE-type G" evidence="12">
    <location>
        <begin position="218"/>
        <end position="372"/>
    </location>
</feature>
<dbReference type="PANTHER" id="PTHR42714">
    <property type="entry name" value="TRNA MODIFICATION GTPASE GTPBP3"/>
    <property type="match status" value="1"/>
</dbReference>
<dbReference type="InterPro" id="IPR031168">
    <property type="entry name" value="G_TrmE"/>
</dbReference>
<dbReference type="Pfam" id="PF10396">
    <property type="entry name" value="TrmE_N"/>
    <property type="match status" value="1"/>
</dbReference>
<feature type="binding site" evidence="10">
    <location>
        <begin position="353"/>
        <end position="355"/>
    </location>
    <ligand>
        <name>GTP</name>
        <dbReference type="ChEBI" id="CHEBI:37565"/>
    </ligand>
</feature>
<feature type="binding site" evidence="10">
    <location>
        <position position="83"/>
    </location>
    <ligand>
        <name>(6S)-5-formyl-5,6,7,8-tetrahydrofolate</name>
        <dbReference type="ChEBI" id="CHEBI:57457"/>
    </ligand>
</feature>
<dbReference type="PANTHER" id="PTHR42714:SF2">
    <property type="entry name" value="TRNA MODIFICATION GTPASE GTPBP3, MITOCHONDRIAL"/>
    <property type="match status" value="1"/>
</dbReference>
<dbReference type="EC" id="3.6.-.-" evidence="10"/>
<dbReference type="InterPro" id="IPR006073">
    <property type="entry name" value="GTP-bd"/>
</dbReference>
<dbReference type="InterPro" id="IPR004520">
    <property type="entry name" value="GTPase_MnmE"/>
</dbReference>
<evidence type="ECO:0000256" key="9">
    <source>
        <dbReference type="ARBA" id="ARBA00023134"/>
    </source>
</evidence>
<evidence type="ECO:0000256" key="4">
    <source>
        <dbReference type="ARBA" id="ARBA00022723"/>
    </source>
</evidence>
<dbReference type="SUPFAM" id="SSF52540">
    <property type="entry name" value="P-loop containing nucleoside triphosphate hydrolases"/>
    <property type="match status" value="1"/>
</dbReference>
<evidence type="ECO:0000256" key="1">
    <source>
        <dbReference type="ARBA" id="ARBA00011043"/>
    </source>
</evidence>
<dbReference type="HAMAP" id="MF_00379">
    <property type="entry name" value="GTPase_MnmE"/>
    <property type="match status" value="1"/>
</dbReference>
<dbReference type="Gene3D" id="1.20.120.430">
    <property type="entry name" value="tRNA modification GTPase MnmE domain 2"/>
    <property type="match status" value="1"/>
</dbReference>
<evidence type="ECO:0000256" key="11">
    <source>
        <dbReference type="RuleBase" id="RU003313"/>
    </source>
</evidence>